<proteinExistence type="predicted"/>
<dbReference type="EMBL" id="LR796272">
    <property type="protein sequence ID" value="CAB4132773.1"/>
    <property type="molecule type" value="Genomic_DNA"/>
</dbReference>
<organism evidence="1">
    <name type="scientific">uncultured Caudovirales phage</name>
    <dbReference type="NCBI Taxonomy" id="2100421"/>
    <lineage>
        <taxon>Viruses</taxon>
        <taxon>Duplodnaviria</taxon>
        <taxon>Heunggongvirae</taxon>
        <taxon>Uroviricota</taxon>
        <taxon>Caudoviricetes</taxon>
        <taxon>Peduoviridae</taxon>
        <taxon>Maltschvirus</taxon>
        <taxon>Maltschvirus maltsch</taxon>
    </lineage>
</organism>
<protein>
    <submittedName>
        <fullName evidence="1">Uncharacterized protein</fullName>
    </submittedName>
</protein>
<accession>A0A6J5LHL1</accession>
<reference evidence="1" key="1">
    <citation type="submission" date="2020-04" db="EMBL/GenBank/DDBJ databases">
        <authorList>
            <person name="Chiriac C."/>
            <person name="Salcher M."/>
            <person name="Ghai R."/>
            <person name="Kavagutti S V."/>
        </authorList>
    </citation>
    <scope>NUCLEOTIDE SEQUENCE</scope>
</reference>
<evidence type="ECO:0000313" key="1">
    <source>
        <dbReference type="EMBL" id="CAB4132773.1"/>
    </source>
</evidence>
<sequence>MTFGITATGLATGLTIAGGINSLTGGGVTNMLGLGPKSASGAQAQQMADPFSQYRGKLAEMYSGALQPGAPSNIEGMPGFTQYKTGVLDPAMEASKRSAASSGQLYSGAESAQLQKVGQGGYYGFMTDYLNRLATGSGAGAAPSTGAGIGLTQAGMNQQGVMQGIGAVSTGLAGLYGNQSPYNQIAATQGSTIGSSQGSQYSPDYMSS</sequence>
<gene>
    <name evidence="1" type="ORF">UFOVP251_3</name>
</gene>
<name>A0A6J5LHL1_9CAUD</name>